<reference evidence="2 3" key="1">
    <citation type="submission" date="2017-06" db="EMBL/GenBank/DDBJ databases">
        <title>Complete genome sequence of Paenibacillus donghaensis KCTC 13049T isolated from East Sea sediment, South Korea.</title>
        <authorList>
            <person name="Jung B.K."/>
            <person name="Hong S.-J."/>
            <person name="Shin J.-H."/>
        </authorList>
    </citation>
    <scope>NUCLEOTIDE SEQUENCE [LARGE SCALE GENOMIC DNA]</scope>
    <source>
        <strain evidence="2 3">KCTC 13049</strain>
    </source>
</reference>
<dbReference type="AlphaFoldDB" id="A0A2Z2KKI7"/>
<accession>A0A2Z2KKI7</accession>
<dbReference type="PANTHER" id="PTHR43245:SF58">
    <property type="entry name" value="BLL5923 PROTEIN"/>
    <property type="match status" value="1"/>
</dbReference>
<evidence type="ECO:0000313" key="3">
    <source>
        <dbReference type="Proteomes" id="UP000249890"/>
    </source>
</evidence>
<evidence type="ECO:0000313" key="2">
    <source>
        <dbReference type="EMBL" id="ASA23813.1"/>
    </source>
</evidence>
<proteinExistence type="predicted"/>
<protein>
    <submittedName>
        <fullName evidence="2">NAD-dependent epimerase</fullName>
    </submittedName>
</protein>
<dbReference type="EMBL" id="CP021780">
    <property type="protein sequence ID" value="ASA23813.1"/>
    <property type="molecule type" value="Genomic_DNA"/>
</dbReference>
<dbReference type="RefSeq" id="WP_087917799.1">
    <property type="nucleotide sequence ID" value="NZ_CP021780.1"/>
</dbReference>
<dbReference type="InterPro" id="IPR036291">
    <property type="entry name" value="NAD(P)-bd_dom_sf"/>
</dbReference>
<evidence type="ECO:0000259" key="1">
    <source>
        <dbReference type="Pfam" id="PF01370"/>
    </source>
</evidence>
<name>A0A2Z2KKI7_9BACL</name>
<dbReference type="InterPro" id="IPR050177">
    <property type="entry name" value="Lipid_A_modif_metabolic_enz"/>
</dbReference>
<dbReference type="Gene3D" id="3.40.50.720">
    <property type="entry name" value="NAD(P)-binding Rossmann-like Domain"/>
    <property type="match status" value="1"/>
</dbReference>
<dbReference type="OrthoDB" id="9808602at2"/>
<gene>
    <name evidence="2" type="ORF">B9T62_25335</name>
</gene>
<dbReference type="KEGG" id="pdh:B9T62_25335"/>
<dbReference type="SUPFAM" id="SSF51735">
    <property type="entry name" value="NAD(P)-binding Rossmann-fold domains"/>
    <property type="match status" value="1"/>
</dbReference>
<feature type="domain" description="NAD-dependent epimerase/dehydratase" evidence="1">
    <location>
        <begin position="31"/>
        <end position="202"/>
    </location>
</feature>
<sequence>MEKRKILITGKGSYVGTSFIKWLEQWPDDYETVEISVRGEEWNNHDFSQYDVVLHVAGIAHVSTDPKMEEQYYKVNRDLTIEVAKKAKKEGVKQFIFMSSIIVYGDSSRELKVIDRETIPKPSNFYGHSKLQAEKGIMSLEDGNFKIVIIRPPMIYGKGSKGNYIKLAKLARKLPFFPRVENQRSMLYIDNLCELLRLLIINRDGGIYFPQNGEYVNTSHLVSLIAKCNGRNIRLIRGFNIILLILSKRIKLINKIFGNLVYKMNISEYKTKYQIKGLSESILITENEDNGDNK</sequence>
<dbReference type="PANTHER" id="PTHR43245">
    <property type="entry name" value="BIFUNCTIONAL POLYMYXIN RESISTANCE PROTEIN ARNA"/>
    <property type="match status" value="1"/>
</dbReference>
<keyword evidence="3" id="KW-1185">Reference proteome</keyword>
<dbReference type="Pfam" id="PF01370">
    <property type="entry name" value="Epimerase"/>
    <property type="match status" value="1"/>
</dbReference>
<dbReference type="Proteomes" id="UP000249890">
    <property type="component" value="Chromosome"/>
</dbReference>
<dbReference type="InterPro" id="IPR001509">
    <property type="entry name" value="Epimerase_deHydtase"/>
</dbReference>
<organism evidence="2 3">
    <name type="scientific">Paenibacillus donghaensis</name>
    <dbReference type="NCBI Taxonomy" id="414771"/>
    <lineage>
        <taxon>Bacteria</taxon>
        <taxon>Bacillati</taxon>
        <taxon>Bacillota</taxon>
        <taxon>Bacilli</taxon>
        <taxon>Bacillales</taxon>
        <taxon>Paenibacillaceae</taxon>
        <taxon>Paenibacillus</taxon>
    </lineage>
</organism>